<comment type="caution">
    <text evidence="2">The sequence shown here is derived from an EMBL/GenBank/DDBJ whole genome shotgun (WGS) entry which is preliminary data.</text>
</comment>
<proteinExistence type="predicted"/>
<dbReference type="Proteomes" id="UP001153269">
    <property type="component" value="Unassembled WGS sequence"/>
</dbReference>
<protein>
    <submittedName>
        <fullName evidence="2">Uncharacterized protein</fullName>
    </submittedName>
</protein>
<keyword evidence="3" id="KW-1185">Reference proteome</keyword>
<feature type="region of interest" description="Disordered" evidence="1">
    <location>
        <begin position="195"/>
        <end position="216"/>
    </location>
</feature>
<dbReference type="AlphaFoldDB" id="A0A9N7YEA3"/>
<accession>A0A9N7YEA3</accession>
<evidence type="ECO:0000313" key="3">
    <source>
        <dbReference type="Proteomes" id="UP001153269"/>
    </source>
</evidence>
<reference evidence="2" key="1">
    <citation type="submission" date="2020-03" db="EMBL/GenBank/DDBJ databases">
        <authorList>
            <person name="Weist P."/>
        </authorList>
    </citation>
    <scope>NUCLEOTIDE SEQUENCE</scope>
</reference>
<name>A0A9N7YEA3_PLEPL</name>
<dbReference type="EMBL" id="CADEAL010000502">
    <property type="protein sequence ID" value="CAB1421084.1"/>
    <property type="molecule type" value="Genomic_DNA"/>
</dbReference>
<sequence length="321" mass="34972">MLRKTQQPVVLLLAQWTSGRADGVSAAWSQHLAVGAETENKNLLSGSDRKLGPEPESNLKVVKPLQELQNHHKMWFPFNSQHFDPSPAALRVLIAETEPQGLRGGSSSDHLHHTASLTYHTLCDMSLCAEGCELTGCRWIFGRWSDVGTSGDEVSCYTVDNERKVSCQRSVCGPVASSVKVCVVHPFSMLRSSRVSRSQSLDTRASPDQQTTNPESPIDFNLSLHVGIGTRNLPAISECSGGRSAETDRKCSSLLSVQVPGNSSSVSLHLGREAPDWRTPVIIHVLEAAEQPTLVPKPEIIPTYGVITGSLSLSLFYYECL</sequence>
<gene>
    <name evidence="2" type="ORF">PLEPLA_LOCUS8965</name>
</gene>
<feature type="compositionally biased region" description="Polar residues" evidence="1">
    <location>
        <begin position="201"/>
        <end position="215"/>
    </location>
</feature>
<evidence type="ECO:0000256" key="1">
    <source>
        <dbReference type="SAM" id="MobiDB-lite"/>
    </source>
</evidence>
<organism evidence="2 3">
    <name type="scientific">Pleuronectes platessa</name>
    <name type="common">European plaice</name>
    <dbReference type="NCBI Taxonomy" id="8262"/>
    <lineage>
        <taxon>Eukaryota</taxon>
        <taxon>Metazoa</taxon>
        <taxon>Chordata</taxon>
        <taxon>Craniata</taxon>
        <taxon>Vertebrata</taxon>
        <taxon>Euteleostomi</taxon>
        <taxon>Actinopterygii</taxon>
        <taxon>Neopterygii</taxon>
        <taxon>Teleostei</taxon>
        <taxon>Neoteleostei</taxon>
        <taxon>Acanthomorphata</taxon>
        <taxon>Carangaria</taxon>
        <taxon>Pleuronectiformes</taxon>
        <taxon>Pleuronectoidei</taxon>
        <taxon>Pleuronectidae</taxon>
        <taxon>Pleuronectes</taxon>
    </lineage>
</organism>
<evidence type="ECO:0000313" key="2">
    <source>
        <dbReference type="EMBL" id="CAB1421084.1"/>
    </source>
</evidence>